<dbReference type="RefSeq" id="WP_373665352.1">
    <property type="nucleotide sequence ID" value="NZ_CP155573.1"/>
</dbReference>
<dbReference type="PANTHER" id="PTHR33408">
    <property type="entry name" value="TRANSPOSASE"/>
    <property type="match status" value="1"/>
</dbReference>
<evidence type="ECO:0000313" key="3">
    <source>
        <dbReference type="EMBL" id="XFO68779.1"/>
    </source>
</evidence>
<dbReference type="InterPro" id="IPR025668">
    <property type="entry name" value="Tnp_DDE_dom"/>
</dbReference>
<accession>A0ABZ3ISY7</accession>
<dbReference type="Proteomes" id="UP000216752">
    <property type="component" value="Chromosome"/>
</dbReference>
<name>A0ABZ3ISY7_9FIRM</name>
<protein>
    <submittedName>
        <fullName evidence="3">IS1182 family transposase ISPye18</fullName>
    </submittedName>
</protein>
<dbReference type="Pfam" id="PF13751">
    <property type="entry name" value="DDE_Tnp_1_6"/>
    <property type="match status" value="1"/>
</dbReference>
<feature type="domain" description="Transposase InsH N-terminal" evidence="1">
    <location>
        <begin position="18"/>
        <end position="111"/>
    </location>
</feature>
<dbReference type="InterPro" id="IPR047629">
    <property type="entry name" value="IS1182_transpos"/>
</dbReference>
<dbReference type="EMBL" id="CP155573">
    <property type="protein sequence ID" value="XFO68779.1"/>
    <property type="molecule type" value="Genomic_DNA"/>
</dbReference>
<proteinExistence type="predicted"/>
<dbReference type="InterPro" id="IPR008490">
    <property type="entry name" value="Transposase_InsH_N"/>
</dbReference>
<gene>
    <name evidence="3" type="ORF">SPSIL_050030</name>
</gene>
<dbReference type="PANTHER" id="PTHR33408:SF2">
    <property type="entry name" value="TRANSPOSASE DDE DOMAIN-CONTAINING PROTEIN"/>
    <property type="match status" value="1"/>
</dbReference>
<sequence>MGYIKGEERNQTFLFPESFDEYIHEENPVRIIDEYVEHLDMKELKFQKAVCSKNGRPPYNPKDLLKLYLYGYLNRIRSSRRLEHEASRNIEVIWLLKKLKPDFKTIADFRKDNKKALKAVFRQFVRLCDEWDLFGKEMVAIDGTKIRACNSKRNNYSVKKLERHIQYIDEKIDTYLKDLEAGDQAEATDRKPSADEIQKRIQELRNRKLKYEEYQEQLHKTGENEISTTDPDARLMCNSNNNVDVSYNIQTTVDAKNKLIADFKVTTNPNDLGELDNMALRAKTVFGAETLEVLADKGYYKAEDLKKCVEKHITPYVTKQVYSNGTGDRDFYTDRFRYDAEKKVYICPAGKELYFARNRTSKDKGILGYEYRNYDACASCQYKERCTKSQKGRSICRHVDQDFLDTIDLQTEINKKKYQLRQMIIEHVFGTIKRGWGAYYFLTKRKLSVSGEIALSFLAYNFRRAINILGPKEIFKRLREKRELALR</sequence>
<evidence type="ECO:0000313" key="4">
    <source>
        <dbReference type="Proteomes" id="UP000216752"/>
    </source>
</evidence>
<feature type="domain" description="Transposase DDE" evidence="2">
    <location>
        <begin position="346"/>
        <end position="464"/>
    </location>
</feature>
<dbReference type="NCBIfam" id="NF033551">
    <property type="entry name" value="transpos_IS1182"/>
    <property type="match status" value="1"/>
</dbReference>
<evidence type="ECO:0000259" key="1">
    <source>
        <dbReference type="Pfam" id="PF05598"/>
    </source>
</evidence>
<organism evidence="3 4">
    <name type="scientific">Sporomusa silvacetica DSM 10669</name>
    <dbReference type="NCBI Taxonomy" id="1123289"/>
    <lineage>
        <taxon>Bacteria</taxon>
        <taxon>Bacillati</taxon>
        <taxon>Bacillota</taxon>
        <taxon>Negativicutes</taxon>
        <taxon>Selenomonadales</taxon>
        <taxon>Sporomusaceae</taxon>
        <taxon>Sporomusa</taxon>
    </lineage>
</organism>
<keyword evidence="4" id="KW-1185">Reference proteome</keyword>
<evidence type="ECO:0000259" key="2">
    <source>
        <dbReference type="Pfam" id="PF13751"/>
    </source>
</evidence>
<dbReference type="Pfam" id="PF05598">
    <property type="entry name" value="DUF772"/>
    <property type="match status" value="1"/>
</dbReference>
<reference evidence="3" key="1">
    <citation type="submission" date="2024-05" db="EMBL/GenBank/DDBJ databases">
        <title>Isolation and characterization of Sporomusa carbonis sp. nov., a carboxydotrophic hydrogenogen in the genus of Sporomusa isolated from a charcoal burning pile.</title>
        <authorList>
            <person name="Boeer T."/>
            <person name="Rosenbaum F."/>
            <person name="Eysell L."/>
            <person name="Mueller V."/>
            <person name="Daniel R."/>
            <person name="Poehlein A."/>
        </authorList>
    </citation>
    <scope>NUCLEOTIDE SEQUENCE [LARGE SCALE GENOMIC DNA]</scope>
    <source>
        <strain evidence="3">DSM 10669</strain>
    </source>
</reference>